<dbReference type="EMBL" id="JAALLH010000001">
    <property type="protein sequence ID" value="NIY62221.1"/>
    <property type="molecule type" value="Genomic_DNA"/>
</dbReference>
<dbReference type="InterPro" id="IPR002525">
    <property type="entry name" value="Transp_IS110-like_N"/>
</dbReference>
<accession>A0A7X5WWF5</accession>
<dbReference type="GO" id="GO:0004803">
    <property type="term" value="F:transposase activity"/>
    <property type="evidence" value="ECO:0007669"/>
    <property type="project" value="InterPro"/>
</dbReference>
<dbReference type="GO" id="GO:0006313">
    <property type="term" value="P:DNA transposition"/>
    <property type="evidence" value="ECO:0007669"/>
    <property type="project" value="InterPro"/>
</dbReference>
<sequence>MRRDLTVLLPDDEHAIELRVLTSRRTGLNADRTRRVNRLRGQLTDIFPDLERALDLGNVGPLILLTGYQTPAALRRTGRSRLETWLRNRKVRSPEALAEAVLEAAERQHTSIRSCDDSRRFYERKRSEGKRHTQAALALARRRVNVLWALIRDGQCHQSNLHVTSAA</sequence>
<organism evidence="2 3">
    <name type="scientific">Streptomyces malaysiensis</name>
    <dbReference type="NCBI Taxonomy" id="92644"/>
    <lineage>
        <taxon>Bacteria</taxon>
        <taxon>Bacillati</taxon>
        <taxon>Actinomycetota</taxon>
        <taxon>Actinomycetes</taxon>
        <taxon>Kitasatosporales</taxon>
        <taxon>Streptomycetaceae</taxon>
        <taxon>Streptomyces</taxon>
        <taxon>Streptomyces violaceusniger group</taxon>
    </lineage>
</organism>
<dbReference type="InterPro" id="IPR047650">
    <property type="entry name" value="Transpos_IS110"/>
</dbReference>
<evidence type="ECO:0000313" key="2">
    <source>
        <dbReference type="EMBL" id="NIY62221.1"/>
    </source>
</evidence>
<dbReference type="Proteomes" id="UP000536624">
    <property type="component" value="Unassembled WGS sequence"/>
</dbReference>
<dbReference type="Pfam" id="PF01548">
    <property type="entry name" value="DEDD_Tnp_IS110"/>
    <property type="match status" value="1"/>
</dbReference>
<evidence type="ECO:0000313" key="3">
    <source>
        <dbReference type="Proteomes" id="UP000536624"/>
    </source>
</evidence>
<protein>
    <submittedName>
        <fullName evidence="2">IS116/IS110/IS902 family transposase</fullName>
    </submittedName>
</protein>
<dbReference type="AlphaFoldDB" id="A0A7X5WWF5"/>
<feature type="domain" description="Transposase IS110-like N-terminal" evidence="1">
    <location>
        <begin position="1"/>
        <end position="48"/>
    </location>
</feature>
<comment type="caution">
    <text evidence="2">The sequence shown here is derived from an EMBL/GenBank/DDBJ whole genome shotgun (WGS) entry which is preliminary data.</text>
</comment>
<dbReference type="PANTHER" id="PTHR33055:SF3">
    <property type="entry name" value="PUTATIVE TRANSPOSASE FOR IS117-RELATED"/>
    <property type="match status" value="1"/>
</dbReference>
<reference evidence="2 3" key="1">
    <citation type="submission" date="2020-02" db="EMBL/GenBank/DDBJ databases">
        <title>Streptomyces malaysiensis DSM14702 (JHCC583434, PFL_A843) Genome sequencing and assembly.</title>
        <authorList>
            <person name="Samborskyy M."/>
        </authorList>
    </citation>
    <scope>NUCLEOTIDE SEQUENCE [LARGE SCALE GENOMIC DNA]</scope>
    <source>
        <strain evidence="2 3">DSM 14702</strain>
    </source>
</reference>
<proteinExistence type="predicted"/>
<dbReference type="GO" id="GO:0003677">
    <property type="term" value="F:DNA binding"/>
    <property type="evidence" value="ECO:0007669"/>
    <property type="project" value="InterPro"/>
</dbReference>
<gene>
    <name evidence="2" type="ORF">SMALB_0123</name>
</gene>
<dbReference type="PANTHER" id="PTHR33055">
    <property type="entry name" value="TRANSPOSASE FOR INSERTION SEQUENCE ELEMENT IS1111A"/>
    <property type="match status" value="1"/>
</dbReference>
<evidence type="ECO:0000259" key="1">
    <source>
        <dbReference type="Pfam" id="PF01548"/>
    </source>
</evidence>
<name>A0A7X5WWF5_STRMQ</name>